<feature type="domain" description="Transposase DDE" evidence="2">
    <location>
        <begin position="98"/>
        <end position="247"/>
    </location>
</feature>
<organism evidence="3 4">
    <name type="scientific">Nonomuraea fuscirosea</name>
    <dbReference type="NCBI Taxonomy" id="1291556"/>
    <lineage>
        <taxon>Bacteria</taxon>
        <taxon>Bacillati</taxon>
        <taxon>Actinomycetota</taxon>
        <taxon>Actinomycetes</taxon>
        <taxon>Streptosporangiales</taxon>
        <taxon>Streptosporangiaceae</taxon>
        <taxon>Nonomuraea</taxon>
    </lineage>
</organism>
<dbReference type="AlphaFoldDB" id="A0A2T0LNQ7"/>
<proteinExistence type="predicted"/>
<accession>A0A2T0LNQ7</accession>
<sequence>MFALGRECLADIALLRAQRELFGPVASDPTVSHLIDRLVRDEAKALEALRGARAVARCRVWDVAGTMASGSDGELTPSTSTPPSSSPTRTTTGPANLKTFGFHPMTVFADHALGGSGGSLAIVLRPGNAGSNSAADRIEATRLALAQLRKHRRGQVLIRTDSGTGTHEFLPWLTKPGRRLSYSIGFTLTEEIRQAVLRLPKTAWRPAYDADRQVRPGAWVAELTGLFDLSGWPKGMRVIARKERPHPVPNCASPTSTAAASPASSPMPIAASSPTWNSATAAEPAQRPHPLRQGHRPGQPAPAPLHPQPDLMRTRRPGLRTPHLDADSGASAIGDIARAALALAHFEHNYLPATR</sequence>
<reference evidence="3 4" key="1">
    <citation type="submission" date="2018-03" db="EMBL/GenBank/DDBJ databases">
        <title>Genomic Encyclopedia of Type Strains, Phase III (KMG-III): the genomes of soil and plant-associated and newly described type strains.</title>
        <authorList>
            <person name="Whitman W."/>
        </authorList>
    </citation>
    <scope>NUCLEOTIDE SEQUENCE [LARGE SCALE GENOMIC DNA]</scope>
    <source>
        <strain evidence="3 4">CGMCC 4.7104</strain>
    </source>
</reference>
<evidence type="ECO:0000313" key="4">
    <source>
        <dbReference type="Proteomes" id="UP000238312"/>
    </source>
</evidence>
<feature type="region of interest" description="Disordered" evidence="1">
    <location>
        <begin position="69"/>
        <end position="94"/>
    </location>
</feature>
<comment type="caution">
    <text evidence="3">The sequence shown here is derived from an EMBL/GenBank/DDBJ whole genome shotgun (WGS) entry which is preliminary data.</text>
</comment>
<dbReference type="EMBL" id="PVNG01000050">
    <property type="protein sequence ID" value="PRX44789.1"/>
    <property type="molecule type" value="Genomic_DNA"/>
</dbReference>
<protein>
    <submittedName>
        <fullName evidence="3">DDE family transposase</fullName>
    </submittedName>
</protein>
<keyword evidence="4" id="KW-1185">Reference proteome</keyword>
<feature type="compositionally biased region" description="Low complexity" evidence="1">
    <location>
        <begin position="252"/>
        <end position="275"/>
    </location>
</feature>
<dbReference type="InterPro" id="IPR025668">
    <property type="entry name" value="Tnp_DDE_dom"/>
</dbReference>
<dbReference type="OrthoDB" id="3254802at2"/>
<gene>
    <name evidence="3" type="ORF">B0I32_1502</name>
</gene>
<evidence type="ECO:0000313" key="3">
    <source>
        <dbReference type="EMBL" id="PRX44789.1"/>
    </source>
</evidence>
<feature type="compositionally biased region" description="Low complexity" evidence="1">
    <location>
        <begin position="76"/>
        <end position="94"/>
    </location>
</feature>
<feature type="region of interest" description="Disordered" evidence="1">
    <location>
        <begin position="243"/>
        <end position="326"/>
    </location>
</feature>
<dbReference type="Proteomes" id="UP000238312">
    <property type="component" value="Unassembled WGS sequence"/>
</dbReference>
<dbReference type="Pfam" id="PF13701">
    <property type="entry name" value="DDE_Tnp_1_4"/>
    <property type="match status" value="1"/>
</dbReference>
<evidence type="ECO:0000256" key="1">
    <source>
        <dbReference type="SAM" id="MobiDB-lite"/>
    </source>
</evidence>
<evidence type="ECO:0000259" key="2">
    <source>
        <dbReference type="Pfam" id="PF13701"/>
    </source>
</evidence>
<name>A0A2T0LNQ7_9ACTN</name>